<dbReference type="RefSeq" id="WP_231612427.1">
    <property type="nucleotide sequence ID" value="NZ_SJPT01000006.1"/>
</dbReference>
<dbReference type="InterPro" id="IPR025662">
    <property type="entry name" value="Sigma_54_int_dom_ATP-bd_1"/>
</dbReference>
<dbReference type="GO" id="GO:0043565">
    <property type="term" value="F:sequence-specific DNA binding"/>
    <property type="evidence" value="ECO:0007669"/>
    <property type="project" value="InterPro"/>
</dbReference>
<gene>
    <name evidence="9" type="primary">zraR_7</name>
    <name evidence="9" type="ORF">Pla52o_36880</name>
</gene>
<dbReference type="Pfam" id="PF25601">
    <property type="entry name" value="AAA_lid_14"/>
    <property type="match status" value="1"/>
</dbReference>
<keyword evidence="2" id="KW-0067">ATP-binding</keyword>
<feature type="domain" description="FHA" evidence="7">
    <location>
        <begin position="48"/>
        <end position="121"/>
    </location>
</feature>
<dbReference type="InterPro" id="IPR002078">
    <property type="entry name" value="Sigma_54_int"/>
</dbReference>
<keyword evidence="4" id="KW-0238">DNA-binding</keyword>
<dbReference type="Pfam" id="PF02954">
    <property type="entry name" value="HTH_8"/>
    <property type="match status" value="1"/>
</dbReference>
<evidence type="ECO:0000256" key="2">
    <source>
        <dbReference type="ARBA" id="ARBA00022840"/>
    </source>
</evidence>
<dbReference type="InterPro" id="IPR003018">
    <property type="entry name" value="GAF"/>
</dbReference>
<dbReference type="SUPFAM" id="SSF55781">
    <property type="entry name" value="GAF domain-like"/>
    <property type="match status" value="1"/>
</dbReference>
<dbReference type="Gene3D" id="2.60.200.20">
    <property type="match status" value="1"/>
</dbReference>
<dbReference type="Pfam" id="PF00158">
    <property type="entry name" value="Sigma54_activat"/>
    <property type="match status" value="1"/>
</dbReference>
<evidence type="ECO:0000256" key="6">
    <source>
        <dbReference type="SAM" id="MobiDB-lite"/>
    </source>
</evidence>
<reference evidence="9 10" key="1">
    <citation type="submission" date="2019-02" db="EMBL/GenBank/DDBJ databases">
        <title>Deep-cultivation of Planctomycetes and their phenomic and genomic characterization uncovers novel biology.</title>
        <authorList>
            <person name="Wiegand S."/>
            <person name="Jogler M."/>
            <person name="Boedeker C."/>
            <person name="Pinto D."/>
            <person name="Vollmers J."/>
            <person name="Rivas-Marin E."/>
            <person name="Kohn T."/>
            <person name="Peeters S.H."/>
            <person name="Heuer A."/>
            <person name="Rast P."/>
            <person name="Oberbeckmann S."/>
            <person name="Bunk B."/>
            <person name="Jeske O."/>
            <person name="Meyerdierks A."/>
            <person name="Storesund J.E."/>
            <person name="Kallscheuer N."/>
            <person name="Luecker S."/>
            <person name="Lage O.M."/>
            <person name="Pohl T."/>
            <person name="Merkel B.J."/>
            <person name="Hornburger P."/>
            <person name="Mueller R.-W."/>
            <person name="Bruemmer F."/>
            <person name="Labrenz M."/>
            <person name="Spormann A.M."/>
            <person name="Op Den Camp H."/>
            <person name="Overmann J."/>
            <person name="Amann R."/>
            <person name="Jetten M.S.M."/>
            <person name="Mascher T."/>
            <person name="Medema M.H."/>
            <person name="Devos D.P."/>
            <person name="Kaster A.-K."/>
            <person name="Ovreas L."/>
            <person name="Rohde M."/>
            <person name="Galperin M.Y."/>
            <person name="Jogler C."/>
        </authorList>
    </citation>
    <scope>NUCLEOTIDE SEQUENCE [LARGE SCALE GENOMIC DNA]</scope>
    <source>
        <strain evidence="9 10">Pla52o</strain>
    </source>
</reference>
<dbReference type="AlphaFoldDB" id="A0A5C6CDK5"/>
<feature type="region of interest" description="Disordered" evidence="6">
    <location>
        <begin position="193"/>
        <end position="246"/>
    </location>
</feature>
<dbReference type="CDD" id="cd00009">
    <property type="entry name" value="AAA"/>
    <property type="match status" value="1"/>
</dbReference>
<dbReference type="PROSITE" id="PS50045">
    <property type="entry name" value="SIGMA54_INTERACT_4"/>
    <property type="match status" value="1"/>
</dbReference>
<name>A0A5C6CDK5_9BACT</name>
<evidence type="ECO:0000256" key="1">
    <source>
        <dbReference type="ARBA" id="ARBA00022741"/>
    </source>
</evidence>
<dbReference type="InterPro" id="IPR008984">
    <property type="entry name" value="SMAD_FHA_dom_sf"/>
</dbReference>
<dbReference type="InterPro" id="IPR003593">
    <property type="entry name" value="AAA+_ATPase"/>
</dbReference>
<evidence type="ECO:0000259" key="8">
    <source>
        <dbReference type="PROSITE" id="PS50045"/>
    </source>
</evidence>
<dbReference type="PRINTS" id="PR01590">
    <property type="entry name" value="HTHFIS"/>
</dbReference>
<dbReference type="SUPFAM" id="SSF49879">
    <property type="entry name" value="SMAD/FHA domain"/>
    <property type="match status" value="1"/>
</dbReference>
<dbReference type="PROSITE" id="PS00675">
    <property type="entry name" value="SIGMA54_INTERACT_1"/>
    <property type="match status" value="1"/>
</dbReference>
<dbReference type="SMART" id="SM00240">
    <property type="entry name" value="FHA"/>
    <property type="match status" value="1"/>
</dbReference>
<dbReference type="Gene3D" id="3.30.450.40">
    <property type="match status" value="1"/>
</dbReference>
<dbReference type="InterPro" id="IPR058031">
    <property type="entry name" value="AAA_lid_NorR"/>
</dbReference>
<dbReference type="PROSITE" id="PS00676">
    <property type="entry name" value="SIGMA54_INTERACT_2"/>
    <property type="match status" value="1"/>
</dbReference>
<dbReference type="Pfam" id="PF00498">
    <property type="entry name" value="FHA"/>
    <property type="match status" value="1"/>
</dbReference>
<evidence type="ECO:0000313" key="10">
    <source>
        <dbReference type="Proteomes" id="UP000316304"/>
    </source>
</evidence>
<organism evidence="9 10">
    <name type="scientific">Novipirellula galeiformis</name>
    <dbReference type="NCBI Taxonomy" id="2528004"/>
    <lineage>
        <taxon>Bacteria</taxon>
        <taxon>Pseudomonadati</taxon>
        <taxon>Planctomycetota</taxon>
        <taxon>Planctomycetia</taxon>
        <taxon>Pirellulales</taxon>
        <taxon>Pirellulaceae</taxon>
        <taxon>Novipirellula</taxon>
    </lineage>
</organism>
<dbReference type="GO" id="GO:0005524">
    <property type="term" value="F:ATP binding"/>
    <property type="evidence" value="ECO:0007669"/>
    <property type="project" value="UniProtKB-KW"/>
</dbReference>
<dbReference type="Gene3D" id="3.40.50.300">
    <property type="entry name" value="P-loop containing nucleotide triphosphate hydrolases"/>
    <property type="match status" value="1"/>
</dbReference>
<dbReference type="InterPro" id="IPR027417">
    <property type="entry name" value="P-loop_NTPase"/>
</dbReference>
<dbReference type="SMART" id="SM00382">
    <property type="entry name" value="AAA"/>
    <property type="match status" value="1"/>
</dbReference>
<dbReference type="PANTHER" id="PTHR32071">
    <property type="entry name" value="TRANSCRIPTIONAL REGULATORY PROTEIN"/>
    <property type="match status" value="1"/>
</dbReference>
<dbReference type="SUPFAM" id="SSF52540">
    <property type="entry name" value="P-loop containing nucleoside triphosphate hydrolases"/>
    <property type="match status" value="1"/>
</dbReference>
<dbReference type="Gene3D" id="1.10.10.60">
    <property type="entry name" value="Homeodomain-like"/>
    <property type="match status" value="1"/>
</dbReference>
<dbReference type="InterPro" id="IPR025943">
    <property type="entry name" value="Sigma_54_int_dom_ATP-bd_2"/>
</dbReference>
<dbReference type="Proteomes" id="UP000316304">
    <property type="component" value="Unassembled WGS sequence"/>
</dbReference>
<accession>A0A5C6CDK5</accession>
<feature type="region of interest" description="Disordered" evidence="6">
    <location>
        <begin position="151"/>
        <end position="180"/>
    </location>
</feature>
<dbReference type="FunFam" id="3.40.50.300:FF:000006">
    <property type="entry name" value="DNA-binding transcriptional regulator NtrC"/>
    <property type="match status" value="1"/>
</dbReference>
<feature type="compositionally biased region" description="Low complexity" evidence="6">
    <location>
        <begin position="158"/>
        <end position="167"/>
    </location>
</feature>
<feature type="region of interest" description="Disordered" evidence="6">
    <location>
        <begin position="77"/>
        <end position="98"/>
    </location>
</feature>
<dbReference type="CDD" id="cd00060">
    <property type="entry name" value="FHA"/>
    <property type="match status" value="1"/>
</dbReference>
<dbReference type="EMBL" id="SJPT01000006">
    <property type="protein sequence ID" value="TWU21501.1"/>
    <property type="molecule type" value="Genomic_DNA"/>
</dbReference>
<dbReference type="InterPro" id="IPR002197">
    <property type="entry name" value="HTH_Fis"/>
</dbReference>
<keyword evidence="10" id="KW-1185">Reference proteome</keyword>
<dbReference type="InterPro" id="IPR029016">
    <property type="entry name" value="GAF-like_dom_sf"/>
</dbReference>
<dbReference type="Gene3D" id="1.10.8.60">
    <property type="match status" value="1"/>
</dbReference>
<feature type="compositionally biased region" description="Low complexity" evidence="6">
    <location>
        <begin position="205"/>
        <end position="236"/>
    </location>
</feature>
<protein>
    <submittedName>
        <fullName evidence="9">Transcriptional regulatory protein ZraR</fullName>
    </submittedName>
</protein>
<keyword evidence="3" id="KW-0805">Transcription regulation</keyword>
<evidence type="ECO:0000256" key="3">
    <source>
        <dbReference type="ARBA" id="ARBA00023015"/>
    </source>
</evidence>
<dbReference type="GO" id="GO:0006355">
    <property type="term" value="P:regulation of DNA-templated transcription"/>
    <property type="evidence" value="ECO:0007669"/>
    <property type="project" value="InterPro"/>
</dbReference>
<dbReference type="InterPro" id="IPR000253">
    <property type="entry name" value="FHA_dom"/>
</dbReference>
<evidence type="ECO:0000256" key="5">
    <source>
        <dbReference type="ARBA" id="ARBA00023163"/>
    </source>
</evidence>
<dbReference type="PROSITE" id="PS00688">
    <property type="entry name" value="SIGMA54_INTERACT_3"/>
    <property type="match status" value="1"/>
</dbReference>
<comment type="caution">
    <text evidence="9">The sequence shown here is derived from an EMBL/GenBank/DDBJ whole genome shotgun (WGS) entry which is preliminary data.</text>
</comment>
<dbReference type="SMART" id="SM00065">
    <property type="entry name" value="GAF"/>
    <property type="match status" value="1"/>
</dbReference>
<feature type="domain" description="Sigma-54 factor interaction" evidence="8">
    <location>
        <begin position="441"/>
        <end position="670"/>
    </location>
</feature>
<proteinExistence type="predicted"/>
<evidence type="ECO:0000256" key="4">
    <source>
        <dbReference type="ARBA" id="ARBA00023125"/>
    </source>
</evidence>
<evidence type="ECO:0000259" key="7">
    <source>
        <dbReference type="PROSITE" id="PS50006"/>
    </source>
</evidence>
<dbReference type="InterPro" id="IPR009057">
    <property type="entry name" value="Homeodomain-like_sf"/>
</dbReference>
<evidence type="ECO:0000313" key="9">
    <source>
        <dbReference type="EMBL" id="TWU21501.1"/>
    </source>
</evidence>
<keyword evidence="1" id="KW-0547">Nucleotide-binding</keyword>
<feature type="compositionally biased region" description="Polar residues" evidence="6">
    <location>
        <begin position="83"/>
        <end position="98"/>
    </location>
</feature>
<dbReference type="InterPro" id="IPR025944">
    <property type="entry name" value="Sigma_54_int_dom_CS"/>
</dbReference>
<keyword evidence="5" id="KW-0804">Transcription</keyword>
<dbReference type="PROSITE" id="PS50006">
    <property type="entry name" value="FHA_DOMAIN"/>
    <property type="match status" value="1"/>
</dbReference>
<dbReference type="SUPFAM" id="SSF46689">
    <property type="entry name" value="Homeodomain-like"/>
    <property type="match status" value="1"/>
</dbReference>
<sequence length="751" mass="81986">MNTKAPRTNLSPIPAETRSTLGRSGAYLVLQSAGRWSDVFRLSPPAEAFLGRASANQIVIRSEQASRQHSRIFWTPPQAASGVPTNSSGPTNPSGLTNSSGQWAIEDLGSRNGTYVNGSKITAAHTLSDGDKIGIAGFSIQFTHTIHTDGNESNFARDSAAQASDDQQTIEISPDAITDRRRHSDYLHGHSLESAARTPHGGPPTGHAPTGNTPTGNTPTGNTPTGNTPTGNTPPTKASDPRTGGHDALAIRGRLLKLAFTLARLEDTESAVAECLDDLVAHLHFDTAGVYLSERSPHPASISGIPLVATRQSGARSYRRPPETLLQNLAGENGHALLARNIAGDDQLATQNSRGEIDVESIILAPIRDHRDRFLGMIHLTTAAGIRPFASDDLQVVVAVAEILAESVSRLDAQRRLTQSLRLSRRKAELLQEQLSDKVRMVGNSEAMRTVVEKIKLAAPTNAMVLIRGESGVGKELVAAALHHNSRRNEGPMVCLNCAALSETLLESELFGHEKGAFTGATDRKRGKFEMADGGTLMLDEIGEMNAELQAKLLRVLEGHPFERVGGHEPIQVDVRVVAATNRDLQAMVTQGTFRQDLYYRLHVVEIIVPPLRKRERDCLLLAHFFLERFNREMGRRIERITEEAQKRLLRYHWPGNVRELRNVIERAVVLNPKNVIDERDLALSPTATASEMQAIADADDVEMTLAALERQHIERVLRHTDGNKSRASAILGIERSTLDRKLKKFAAEEA</sequence>
<dbReference type="PANTHER" id="PTHR32071:SF57">
    <property type="entry name" value="C4-DICARBOXYLATE TRANSPORT TRANSCRIPTIONAL REGULATORY PROTEIN DCTD"/>
    <property type="match status" value="1"/>
</dbReference>